<evidence type="ECO:0000256" key="1">
    <source>
        <dbReference type="SAM" id="Phobius"/>
    </source>
</evidence>
<dbReference type="EMBL" id="JAXUIC010000012">
    <property type="protein sequence ID" value="KAK4558632.1"/>
    <property type="molecule type" value="Genomic_DNA"/>
</dbReference>
<evidence type="ECO:0000313" key="3">
    <source>
        <dbReference type="EMBL" id="KAK4558641.1"/>
    </source>
</evidence>
<dbReference type="EMBL" id="JAXUIC010000012">
    <property type="protein sequence ID" value="KAK4558641.1"/>
    <property type="molecule type" value="Genomic_DNA"/>
</dbReference>
<keyword evidence="1" id="KW-0812">Transmembrane</keyword>
<sequence length="50" mass="5538">MGKLVCSELAAEGLDFMGLLVALVIAMTLMILCNRPTTRRRAVIAFHRYA</sequence>
<organism evidence="3 4">
    <name type="scientific">Quercus rubra</name>
    <name type="common">Northern red oak</name>
    <name type="synonym">Quercus borealis</name>
    <dbReference type="NCBI Taxonomy" id="3512"/>
    <lineage>
        <taxon>Eukaryota</taxon>
        <taxon>Viridiplantae</taxon>
        <taxon>Streptophyta</taxon>
        <taxon>Embryophyta</taxon>
        <taxon>Tracheophyta</taxon>
        <taxon>Spermatophyta</taxon>
        <taxon>Magnoliopsida</taxon>
        <taxon>eudicotyledons</taxon>
        <taxon>Gunneridae</taxon>
        <taxon>Pentapetalae</taxon>
        <taxon>rosids</taxon>
        <taxon>fabids</taxon>
        <taxon>Fagales</taxon>
        <taxon>Fagaceae</taxon>
        <taxon>Quercus</taxon>
    </lineage>
</organism>
<feature type="transmembrane region" description="Helical" evidence="1">
    <location>
        <begin position="16"/>
        <end position="33"/>
    </location>
</feature>
<keyword evidence="4" id="KW-1185">Reference proteome</keyword>
<protein>
    <submittedName>
        <fullName evidence="3">Uncharacterized protein</fullName>
    </submittedName>
</protein>
<name>A0AAN7I4E8_QUERU</name>
<dbReference type="Proteomes" id="UP001324115">
    <property type="component" value="Unassembled WGS sequence"/>
</dbReference>
<proteinExistence type="predicted"/>
<keyword evidence="1" id="KW-0472">Membrane</keyword>
<keyword evidence="1" id="KW-1133">Transmembrane helix</keyword>
<gene>
    <name evidence="2" type="ORF">RGQ29_008081</name>
    <name evidence="3" type="ORF">RGQ29_008087</name>
</gene>
<evidence type="ECO:0000313" key="2">
    <source>
        <dbReference type="EMBL" id="KAK4558632.1"/>
    </source>
</evidence>
<evidence type="ECO:0000313" key="4">
    <source>
        <dbReference type="Proteomes" id="UP001324115"/>
    </source>
</evidence>
<reference evidence="3 4" key="1">
    <citation type="journal article" date="2023" name="G3 (Bethesda)">
        <title>A haplotype-resolved chromosome-scale genome for Quercus rubra L. provides insights into the genetics of adaptive traits for red oak species.</title>
        <authorList>
            <person name="Kapoor B."/>
            <person name="Jenkins J."/>
            <person name="Schmutz J."/>
            <person name="Zhebentyayeva T."/>
            <person name="Kuelheim C."/>
            <person name="Coggeshall M."/>
            <person name="Heim C."/>
            <person name="Lasky J.R."/>
            <person name="Leites L."/>
            <person name="Islam-Faridi N."/>
            <person name="Romero-Severson J."/>
            <person name="DeLeo V.L."/>
            <person name="Lucas S.M."/>
            <person name="Lazic D."/>
            <person name="Gailing O."/>
            <person name="Carlson J."/>
            <person name="Staton M."/>
        </authorList>
    </citation>
    <scope>NUCLEOTIDE SEQUENCE [LARGE SCALE GENOMIC DNA]</scope>
    <source>
        <strain evidence="3">Pseudo-F2</strain>
    </source>
</reference>
<dbReference type="AlphaFoldDB" id="A0AAN7I4E8"/>
<comment type="caution">
    <text evidence="3">The sequence shown here is derived from an EMBL/GenBank/DDBJ whole genome shotgun (WGS) entry which is preliminary data.</text>
</comment>
<accession>A0AAN7I4E8</accession>